<reference evidence="1" key="1">
    <citation type="submission" date="2018-02" db="EMBL/GenBank/DDBJ databases">
        <title>Rhizophora mucronata_Transcriptome.</title>
        <authorList>
            <person name="Meera S.P."/>
            <person name="Sreeshan A."/>
            <person name="Augustine A."/>
        </authorList>
    </citation>
    <scope>NUCLEOTIDE SEQUENCE</scope>
    <source>
        <tissue evidence="1">Leaf</tissue>
    </source>
</reference>
<organism evidence="1">
    <name type="scientific">Rhizophora mucronata</name>
    <name type="common">Asiatic mangrove</name>
    <dbReference type="NCBI Taxonomy" id="61149"/>
    <lineage>
        <taxon>Eukaryota</taxon>
        <taxon>Viridiplantae</taxon>
        <taxon>Streptophyta</taxon>
        <taxon>Embryophyta</taxon>
        <taxon>Tracheophyta</taxon>
        <taxon>Spermatophyta</taxon>
        <taxon>Magnoliopsida</taxon>
        <taxon>eudicotyledons</taxon>
        <taxon>Gunneridae</taxon>
        <taxon>Pentapetalae</taxon>
        <taxon>rosids</taxon>
        <taxon>fabids</taxon>
        <taxon>Malpighiales</taxon>
        <taxon>Rhizophoraceae</taxon>
        <taxon>Rhizophora</taxon>
    </lineage>
</organism>
<protein>
    <submittedName>
        <fullName evidence="1">Uncharacterized protein</fullName>
    </submittedName>
</protein>
<name>A0A2P2N8U8_RHIMU</name>
<sequence>MGILVHKAPTLQVLGKIKCMHPYSCFHKEVISTTLTCEFYVTME</sequence>
<dbReference type="AlphaFoldDB" id="A0A2P2N8U8"/>
<proteinExistence type="predicted"/>
<accession>A0A2P2N8U8</accession>
<evidence type="ECO:0000313" key="1">
    <source>
        <dbReference type="EMBL" id="MBX38904.1"/>
    </source>
</evidence>
<dbReference type="EMBL" id="GGEC01058420">
    <property type="protein sequence ID" value="MBX38904.1"/>
    <property type="molecule type" value="Transcribed_RNA"/>
</dbReference>